<name>D7DRC2_METV3</name>
<evidence type="ECO:0000313" key="2">
    <source>
        <dbReference type="EMBL" id="ADI35742.1"/>
    </source>
</evidence>
<dbReference type="EMBL" id="CP002057">
    <property type="protein sequence ID" value="ADI35742.1"/>
    <property type="molecule type" value="Genomic_DNA"/>
</dbReference>
<dbReference type="KEGG" id="mvo:Mvol_0022"/>
<dbReference type="EMBL" id="CP002057">
    <property type="protein sequence ID" value="ADI35682.1"/>
    <property type="molecule type" value="Genomic_DNA"/>
</dbReference>
<proteinExistence type="predicted"/>
<dbReference type="AlphaFoldDB" id="D7DRC2"/>
<accession>D7DRC2</accession>
<dbReference type="Proteomes" id="UP000007722">
    <property type="component" value="Chromosome"/>
</dbReference>
<dbReference type="STRING" id="456320.Mvol_0022"/>
<organism evidence="1 3">
    <name type="scientific">Methanococcus voltae (strain ATCC BAA-1334 / A3)</name>
    <dbReference type="NCBI Taxonomy" id="456320"/>
    <lineage>
        <taxon>Archaea</taxon>
        <taxon>Methanobacteriati</taxon>
        <taxon>Methanobacteriota</taxon>
        <taxon>Methanomada group</taxon>
        <taxon>Methanococci</taxon>
        <taxon>Methanococcales</taxon>
        <taxon>Methanococcaceae</taxon>
        <taxon>Methanococcus</taxon>
    </lineage>
</organism>
<keyword evidence="3" id="KW-1185">Reference proteome</keyword>
<sequence length="94" mass="9960">MKTKLCLIIGLLGIVLISGCTSNKISISGSDTERTVSGQNLDIEISGIDNHIVVAKGSTVNSISISGIDNIVEIPEGQTPYIDHSGIDVQIIYY</sequence>
<evidence type="ECO:0000313" key="3">
    <source>
        <dbReference type="Proteomes" id="UP000007722"/>
    </source>
</evidence>
<dbReference type="Pfam" id="PF11259">
    <property type="entry name" value="DUF3060"/>
    <property type="match status" value="1"/>
</dbReference>
<dbReference type="InterPro" id="IPR021417">
    <property type="entry name" value="DUF3060"/>
</dbReference>
<dbReference type="eggNOG" id="arCOG10939">
    <property type="taxonomic scope" value="Archaea"/>
</dbReference>
<dbReference type="KEGG" id="mvo:Mvol_0082"/>
<dbReference type="InParanoid" id="D7DRC2"/>
<gene>
    <name evidence="1" type="ordered locus">Mvol_0022</name>
    <name evidence="2" type="ordered locus">Mvol_0082</name>
</gene>
<dbReference type="PROSITE" id="PS51257">
    <property type="entry name" value="PROKAR_LIPOPROTEIN"/>
    <property type="match status" value="1"/>
</dbReference>
<protein>
    <submittedName>
        <fullName evidence="1">Uncharacterized protein</fullName>
    </submittedName>
</protein>
<reference evidence="1 3" key="1">
    <citation type="submission" date="2010-05" db="EMBL/GenBank/DDBJ databases">
        <title>Complete sequence of Methanococcus voltae A3.</title>
        <authorList>
            <consortium name="US DOE Joint Genome Institute"/>
            <person name="Lucas S."/>
            <person name="Copeland A."/>
            <person name="Lapidus A."/>
            <person name="Cheng J.-F."/>
            <person name="Bruce D."/>
            <person name="Goodwin L."/>
            <person name="Pitluck S."/>
            <person name="Lowry S."/>
            <person name="Clum A."/>
            <person name="Land M."/>
            <person name="Hauser L."/>
            <person name="Kyrpides N."/>
            <person name="Mikhailova N."/>
            <person name="Whitman W.B."/>
            <person name="Woyke T."/>
        </authorList>
    </citation>
    <scope>NUCLEOTIDE SEQUENCE [LARGE SCALE GENOMIC DNA]</scope>
    <source>
        <strain evidence="1">A3</strain>
        <strain evidence="3">ATCC BAA-1334 / A3</strain>
    </source>
</reference>
<evidence type="ECO:0000313" key="1">
    <source>
        <dbReference type="EMBL" id="ADI35682.1"/>
    </source>
</evidence>
<dbReference type="HOGENOM" id="CLU_2379468_0_0_2"/>